<dbReference type="InterPro" id="IPR036318">
    <property type="entry name" value="FAD-bd_PCMH-like_sf"/>
</dbReference>
<feature type="domain" description="FAD-binding PCMH-type" evidence="11">
    <location>
        <begin position="698"/>
        <end position="880"/>
    </location>
</feature>
<dbReference type="InterPro" id="IPR006093">
    <property type="entry name" value="Oxy_OxRdtase_FAD_BS"/>
</dbReference>
<dbReference type="SUPFAM" id="SSF55103">
    <property type="entry name" value="FAD-linked oxidases, C-terminal domain"/>
    <property type="match status" value="2"/>
</dbReference>
<dbReference type="Gene3D" id="3.30.465.10">
    <property type="match status" value="2"/>
</dbReference>
<dbReference type="OrthoDB" id="415825at2759"/>
<evidence type="ECO:0000256" key="9">
    <source>
        <dbReference type="ARBA" id="ARBA00048224"/>
    </source>
</evidence>
<evidence type="ECO:0000256" key="10">
    <source>
        <dbReference type="SAM" id="MobiDB-lite"/>
    </source>
</evidence>
<evidence type="ECO:0000256" key="4">
    <source>
        <dbReference type="ARBA" id="ARBA00022630"/>
    </source>
</evidence>
<evidence type="ECO:0000256" key="2">
    <source>
        <dbReference type="ARBA" id="ARBA00005466"/>
    </source>
</evidence>
<evidence type="ECO:0000256" key="6">
    <source>
        <dbReference type="ARBA" id="ARBA00022827"/>
    </source>
</evidence>
<keyword evidence="6" id="KW-0274">FAD</keyword>
<comment type="cofactor">
    <cofactor evidence="1">
        <name>FAD</name>
        <dbReference type="ChEBI" id="CHEBI:57692"/>
    </cofactor>
</comment>
<dbReference type="InterPro" id="IPR006094">
    <property type="entry name" value="Oxid_FAD_bind_N"/>
</dbReference>
<dbReference type="GO" id="GO:0071949">
    <property type="term" value="F:FAD binding"/>
    <property type="evidence" value="ECO:0007669"/>
    <property type="project" value="InterPro"/>
</dbReference>
<protein>
    <recommendedName>
        <fullName evidence="3">cytokinin dehydrogenase</fullName>
        <ecNumber evidence="3">1.5.99.12</ecNumber>
    </recommendedName>
</protein>
<dbReference type="Gene3D" id="3.30.43.10">
    <property type="entry name" value="Uridine Diphospho-n-acetylenolpyruvylglucosamine Reductase, domain 2"/>
    <property type="match status" value="2"/>
</dbReference>
<dbReference type="EC" id="1.5.99.12" evidence="3"/>
<evidence type="ECO:0000256" key="1">
    <source>
        <dbReference type="ARBA" id="ARBA00001974"/>
    </source>
</evidence>
<dbReference type="FunFam" id="3.30.465.10:FF:000021">
    <property type="entry name" value="Cytokinin dehydrogenase 1"/>
    <property type="match status" value="1"/>
</dbReference>
<dbReference type="InterPro" id="IPR016169">
    <property type="entry name" value="FAD-bd_PCMH_sub2"/>
</dbReference>
<dbReference type="PANTHER" id="PTHR13878">
    <property type="entry name" value="GULONOLACTONE OXIDASE"/>
    <property type="match status" value="1"/>
</dbReference>
<organism evidence="12 13">
    <name type="scientific">Musa troglodytarum</name>
    <name type="common">fe'i banana</name>
    <dbReference type="NCBI Taxonomy" id="320322"/>
    <lineage>
        <taxon>Eukaryota</taxon>
        <taxon>Viridiplantae</taxon>
        <taxon>Streptophyta</taxon>
        <taxon>Embryophyta</taxon>
        <taxon>Tracheophyta</taxon>
        <taxon>Spermatophyta</taxon>
        <taxon>Magnoliopsida</taxon>
        <taxon>Liliopsida</taxon>
        <taxon>Zingiberales</taxon>
        <taxon>Musaceae</taxon>
        <taxon>Musa</taxon>
    </lineage>
</organism>
<comment type="similarity">
    <text evidence="2">Belongs to the oxygen-dependent FAD-linked oxidoreductase family.</text>
</comment>
<evidence type="ECO:0000256" key="8">
    <source>
        <dbReference type="ARBA" id="ARBA00023180"/>
    </source>
</evidence>
<dbReference type="InterPro" id="IPR050432">
    <property type="entry name" value="FAD-linked_Oxidoreductases_BP"/>
</dbReference>
<dbReference type="PROSITE" id="PS51387">
    <property type="entry name" value="FAD_PCMH"/>
    <property type="match status" value="2"/>
</dbReference>
<evidence type="ECO:0000313" key="13">
    <source>
        <dbReference type="Proteomes" id="UP001055439"/>
    </source>
</evidence>
<dbReference type="AlphaFoldDB" id="A0A9E7KH59"/>
<gene>
    <name evidence="12" type="ORF">MUK42_11287</name>
</gene>
<keyword evidence="7" id="KW-0560">Oxidoreductase</keyword>
<dbReference type="InterPro" id="IPR016166">
    <property type="entry name" value="FAD-bd_PCMH"/>
</dbReference>
<evidence type="ECO:0000313" key="12">
    <source>
        <dbReference type="EMBL" id="URE15440.1"/>
    </source>
</evidence>
<keyword evidence="5" id="KW-0732">Signal</keyword>
<dbReference type="Proteomes" id="UP001055439">
    <property type="component" value="Chromosome 7"/>
</dbReference>
<dbReference type="Gene3D" id="3.40.462.10">
    <property type="entry name" value="FAD-linked oxidases, C-terminal domain"/>
    <property type="match status" value="2"/>
</dbReference>
<name>A0A9E7KH59_9LILI</name>
<dbReference type="PANTHER" id="PTHR13878:SF127">
    <property type="entry name" value="CYTOKININ DEHYDROGENASE 3"/>
    <property type="match status" value="1"/>
</dbReference>
<dbReference type="InterPro" id="IPR015345">
    <property type="entry name" value="Cytokinin_DH_FAD/cytokin-bd"/>
</dbReference>
<dbReference type="EMBL" id="CP097509">
    <property type="protein sequence ID" value="URE15440.1"/>
    <property type="molecule type" value="Genomic_DNA"/>
</dbReference>
<dbReference type="InterPro" id="IPR016167">
    <property type="entry name" value="FAD-bd_PCMH_sub1"/>
</dbReference>
<keyword evidence="8" id="KW-0325">Glycoprotein</keyword>
<feature type="region of interest" description="Disordered" evidence="10">
    <location>
        <begin position="543"/>
        <end position="563"/>
    </location>
</feature>
<reference evidence="12" key="1">
    <citation type="submission" date="2022-05" db="EMBL/GenBank/DDBJ databases">
        <title>The Musa troglodytarum L. genome provides insights into the mechanism of non-climacteric behaviour and enrichment of carotenoids.</title>
        <authorList>
            <person name="Wang J."/>
        </authorList>
    </citation>
    <scope>NUCLEOTIDE SEQUENCE</scope>
    <source>
        <tissue evidence="12">Leaf</tissue>
    </source>
</reference>
<evidence type="ECO:0000256" key="5">
    <source>
        <dbReference type="ARBA" id="ARBA00022729"/>
    </source>
</evidence>
<proteinExistence type="inferred from homology"/>
<evidence type="ECO:0000259" key="11">
    <source>
        <dbReference type="PROSITE" id="PS51387"/>
    </source>
</evidence>
<feature type="domain" description="FAD-binding PCMH-type" evidence="11">
    <location>
        <begin position="68"/>
        <end position="250"/>
    </location>
</feature>
<evidence type="ECO:0000256" key="3">
    <source>
        <dbReference type="ARBA" id="ARBA00011928"/>
    </source>
</evidence>
<dbReference type="PROSITE" id="PS00862">
    <property type="entry name" value="OX2_COVAL_FAD"/>
    <property type="match status" value="2"/>
</dbReference>
<dbReference type="Pfam" id="PF09265">
    <property type="entry name" value="Cytokin-bind"/>
    <property type="match status" value="2"/>
</dbReference>
<comment type="catalytic activity">
    <reaction evidence="9">
        <text>N(6)-dimethylallyladenine + A + H2O = 3-methyl-2-butenal + adenine + AH2</text>
        <dbReference type="Rhea" id="RHEA:13625"/>
        <dbReference type="ChEBI" id="CHEBI:13193"/>
        <dbReference type="ChEBI" id="CHEBI:15377"/>
        <dbReference type="ChEBI" id="CHEBI:15825"/>
        <dbReference type="ChEBI" id="CHEBI:16708"/>
        <dbReference type="ChEBI" id="CHEBI:17499"/>
        <dbReference type="ChEBI" id="CHEBI:17660"/>
        <dbReference type="EC" id="1.5.99.12"/>
    </reaction>
</comment>
<dbReference type="GO" id="GO:0019139">
    <property type="term" value="F:cytokinin dehydrogenase activity"/>
    <property type="evidence" value="ECO:0007669"/>
    <property type="project" value="UniProtKB-EC"/>
</dbReference>
<keyword evidence="13" id="KW-1185">Reference proteome</keyword>
<keyword evidence="4" id="KW-0285">Flavoprotein</keyword>
<dbReference type="InterPro" id="IPR016164">
    <property type="entry name" value="FAD-linked_Oxase-like_C"/>
</dbReference>
<dbReference type="SUPFAM" id="SSF56176">
    <property type="entry name" value="FAD-binding/transporter-associated domain-like"/>
    <property type="match status" value="2"/>
</dbReference>
<sequence length="1156" mass="128961">MALPNISHLPPSFLVAVSLVTSLISIVGQLRPWPPTLPQGLLALDIAGEVHLDPDATDRFSTDFGCLARAAPAAVLCPSSPDDIAALVRFSYSSPQPFAIAARGHGHSVRGQALAPGGVVVDMASLGHGRADRISVSFDNAPLVWYVDAGGEQLWIDVLHETLKHGLAPRSWTDYLYLTVGGTLSNAGVSGQAFRHGPQISNVYELDVITGKGEMITCSHENKSDLFYGVLGGLGQFGIITRARIALEPAPQRVRWVRLIYTHFVSFSRDQELLISMMDQGFDYVEGSLLMDHTLITNWRSSFFSETASEKIRGLAAEFGAIYCLEGAVYYHELATASRVDQLHLLLQRLSFVPGFAFANDVSYVDFLDRVHDGEVKLRSMGLWEVPHPWLNIFVPKSRIQDFEVGVFKGILMPNNSMGPVLIYPMIKNKWHDEMSAVTPDEEVFYSIGLLRSAITDDWQDLDNQNDDILGFCHREGIQFKQYLPQYASQRDWKNHFGRKWDTWDYGHVINAPPGDHRWVPRWGPPTSCVKVRALRRDAKHDLETGGSLLGEPPSPSPVPRDVKHRVGQDEVCHLSASTHGHVVNTGTPCSLYEIEQEQGGKVACFMVSLEIAGQAQTNCKEPNHLTATTPVAGQMALRRFSDITTVFLLTIYRAISLAFVDWPDTFPLGLLDLDIVDKIHLDPNTTTQFSIDYGQLSQAAPAAVLCPSSPDDIAALVRFAYTSSRYFAIAARGRGHSVGGQAFAPGGVVVDMASLGRGRADRINVSSDDAPARWYVDAGGEQLWIDVLHETLKHGLTPRSWTDYLHLTVGGTLSNAGISGQAFRHGPQISNVYELDVITGKGDMITCSHEENSDLFYGILGGLGQFGIITRARISLEPAPQRVRWLHLVYTNFHMFTRDQEMLISKLEKGFDYVEGRLLKGKDVSSSSFISEEDSEKIKLLADEFGAIYLLEGAVYYEQATASMVHQELESLLKQLSFAPGFAFTTDVSYIGFLDRVHEEDTKQSSTEHEGVVHPWLNLFLPKSRIRDFESAVFKGILKNNNPVGLVLIYPFNKNKWDDEMSAAIPDEEGVFYTIGLLPSATREDWEYFDKQHHEILSFCHQEGIEFKQYLPQYVTETDWRKHFGRKWDVFVQLKRRYDPKALLSPGQRIFTNPL</sequence>
<accession>A0A9E7KH59</accession>
<dbReference type="GO" id="GO:0009690">
    <property type="term" value="P:cytokinin metabolic process"/>
    <property type="evidence" value="ECO:0007669"/>
    <property type="project" value="InterPro"/>
</dbReference>
<dbReference type="Pfam" id="PF01565">
    <property type="entry name" value="FAD_binding_4"/>
    <property type="match status" value="2"/>
</dbReference>
<dbReference type="InterPro" id="IPR016170">
    <property type="entry name" value="Cytok_DH_C_sf"/>
</dbReference>
<evidence type="ECO:0000256" key="7">
    <source>
        <dbReference type="ARBA" id="ARBA00023002"/>
    </source>
</evidence>